<keyword evidence="12" id="KW-0812">Transmembrane</keyword>
<dbReference type="InterPro" id="IPR036097">
    <property type="entry name" value="HisK_dim/P_sf"/>
</dbReference>
<evidence type="ECO:0000256" key="11">
    <source>
        <dbReference type="SAM" id="Coils"/>
    </source>
</evidence>
<organism evidence="15 16">
    <name type="scientific">Allochromatium warmingii</name>
    <name type="common">Chromatium warmingii</name>
    <dbReference type="NCBI Taxonomy" id="61595"/>
    <lineage>
        <taxon>Bacteria</taxon>
        <taxon>Pseudomonadati</taxon>
        <taxon>Pseudomonadota</taxon>
        <taxon>Gammaproteobacteria</taxon>
        <taxon>Chromatiales</taxon>
        <taxon>Chromatiaceae</taxon>
        <taxon>Allochromatium</taxon>
    </lineage>
</organism>
<evidence type="ECO:0000313" key="15">
    <source>
        <dbReference type="EMBL" id="SDY14450.1"/>
    </source>
</evidence>
<evidence type="ECO:0000256" key="1">
    <source>
        <dbReference type="ARBA" id="ARBA00000085"/>
    </source>
</evidence>
<evidence type="ECO:0000259" key="14">
    <source>
        <dbReference type="PROSITE" id="PS50112"/>
    </source>
</evidence>
<evidence type="ECO:0000256" key="4">
    <source>
        <dbReference type="ARBA" id="ARBA00022679"/>
    </source>
</evidence>
<dbReference type="EMBL" id="FNOW01000033">
    <property type="protein sequence ID" value="SDY14450.1"/>
    <property type="molecule type" value="Genomic_DNA"/>
</dbReference>
<dbReference type="Gene3D" id="3.30.450.20">
    <property type="entry name" value="PAS domain"/>
    <property type="match status" value="1"/>
</dbReference>
<dbReference type="InterPro" id="IPR003594">
    <property type="entry name" value="HATPase_dom"/>
</dbReference>
<dbReference type="InterPro" id="IPR036890">
    <property type="entry name" value="HATPase_C_sf"/>
</dbReference>
<evidence type="ECO:0000256" key="2">
    <source>
        <dbReference type="ARBA" id="ARBA00012438"/>
    </source>
</evidence>
<comment type="catalytic activity">
    <reaction evidence="1">
        <text>ATP + protein L-histidine = ADP + protein N-phospho-L-histidine.</text>
        <dbReference type="EC" id="2.7.13.3"/>
    </reaction>
</comment>
<evidence type="ECO:0000313" key="16">
    <source>
        <dbReference type="Proteomes" id="UP000198672"/>
    </source>
</evidence>
<dbReference type="InterPro" id="IPR013656">
    <property type="entry name" value="PAS_4"/>
</dbReference>
<proteinExistence type="predicted"/>
<dbReference type="GO" id="GO:0000155">
    <property type="term" value="F:phosphorelay sensor kinase activity"/>
    <property type="evidence" value="ECO:0007669"/>
    <property type="project" value="InterPro"/>
</dbReference>
<dbReference type="OrthoDB" id="7051794at2"/>
<comment type="subunit">
    <text evidence="9">At low DSF concentrations, interacts with RpfF.</text>
</comment>
<evidence type="ECO:0000256" key="6">
    <source>
        <dbReference type="ARBA" id="ARBA00022777"/>
    </source>
</evidence>
<feature type="transmembrane region" description="Helical" evidence="12">
    <location>
        <begin position="87"/>
        <end position="107"/>
    </location>
</feature>
<dbReference type="FunFam" id="1.10.287.130:FF:000002">
    <property type="entry name" value="Two-component osmosensing histidine kinase"/>
    <property type="match status" value="1"/>
</dbReference>
<dbReference type="InterPro" id="IPR035965">
    <property type="entry name" value="PAS-like_dom_sf"/>
</dbReference>
<dbReference type="InterPro" id="IPR003661">
    <property type="entry name" value="HisK_dim/P_dom"/>
</dbReference>
<dbReference type="Pfam" id="PF08448">
    <property type="entry name" value="PAS_4"/>
    <property type="match status" value="1"/>
</dbReference>
<evidence type="ECO:0000256" key="9">
    <source>
        <dbReference type="ARBA" id="ARBA00064003"/>
    </source>
</evidence>
<feature type="domain" description="Histidine kinase" evidence="13">
    <location>
        <begin position="506"/>
        <end position="737"/>
    </location>
</feature>
<feature type="transmembrane region" description="Helical" evidence="12">
    <location>
        <begin position="151"/>
        <end position="170"/>
    </location>
</feature>
<evidence type="ECO:0000256" key="12">
    <source>
        <dbReference type="SAM" id="Phobius"/>
    </source>
</evidence>
<evidence type="ECO:0000256" key="7">
    <source>
        <dbReference type="ARBA" id="ARBA00022840"/>
    </source>
</evidence>
<feature type="coiled-coil region" evidence="11">
    <location>
        <begin position="791"/>
        <end position="818"/>
    </location>
</feature>
<dbReference type="Gene3D" id="3.30.565.10">
    <property type="entry name" value="Histidine kinase-like ATPase, C-terminal domain"/>
    <property type="match status" value="1"/>
</dbReference>
<evidence type="ECO:0000256" key="5">
    <source>
        <dbReference type="ARBA" id="ARBA00022741"/>
    </source>
</evidence>
<keyword evidence="3" id="KW-0597">Phosphoprotein</keyword>
<name>A0A1H3HGK0_ALLWA</name>
<keyword evidence="16" id="KW-1185">Reference proteome</keyword>
<dbReference type="RefSeq" id="WP_091334398.1">
    <property type="nucleotide sequence ID" value="NZ_FNOW01000033.1"/>
</dbReference>
<gene>
    <name evidence="15" type="ORF">SAMN05421644_1338</name>
</gene>
<evidence type="ECO:0000259" key="13">
    <source>
        <dbReference type="PROSITE" id="PS50109"/>
    </source>
</evidence>
<dbReference type="Pfam" id="PF02518">
    <property type="entry name" value="HATPase_c"/>
    <property type="match status" value="1"/>
</dbReference>
<feature type="transmembrane region" description="Helical" evidence="12">
    <location>
        <begin position="54"/>
        <end position="75"/>
    </location>
</feature>
<dbReference type="SUPFAM" id="SSF55785">
    <property type="entry name" value="PYP-like sensor domain (PAS domain)"/>
    <property type="match status" value="1"/>
</dbReference>
<keyword evidence="7" id="KW-0067">ATP-binding</keyword>
<dbReference type="CDD" id="cd16922">
    <property type="entry name" value="HATPase_EvgS-ArcB-TorS-like"/>
    <property type="match status" value="1"/>
</dbReference>
<dbReference type="InterPro" id="IPR004358">
    <property type="entry name" value="Sig_transdc_His_kin-like_C"/>
</dbReference>
<dbReference type="NCBIfam" id="TIGR00229">
    <property type="entry name" value="sensory_box"/>
    <property type="match status" value="1"/>
</dbReference>
<feature type="transmembrane region" description="Helical" evidence="12">
    <location>
        <begin position="220"/>
        <end position="238"/>
    </location>
</feature>
<dbReference type="SMART" id="SM00387">
    <property type="entry name" value="HATPase_c"/>
    <property type="match status" value="1"/>
</dbReference>
<dbReference type="PROSITE" id="PS50109">
    <property type="entry name" value="HIS_KIN"/>
    <property type="match status" value="1"/>
</dbReference>
<feature type="transmembrane region" description="Helical" evidence="12">
    <location>
        <begin position="23"/>
        <end position="42"/>
    </location>
</feature>
<feature type="transmembrane region" description="Helical" evidence="12">
    <location>
        <begin position="291"/>
        <end position="311"/>
    </location>
</feature>
<accession>A0A1H3HGK0</accession>
<keyword evidence="12" id="KW-1133">Transmembrane helix</keyword>
<reference evidence="16" key="1">
    <citation type="submission" date="2016-10" db="EMBL/GenBank/DDBJ databases">
        <authorList>
            <person name="Varghese N."/>
            <person name="Submissions S."/>
        </authorList>
    </citation>
    <scope>NUCLEOTIDE SEQUENCE [LARGE SCALE GENOMIC DNA]</scope>
    <source>
        <strain evidence="16">DSM 173</strain>
    </source>
</reference>
<dbReference type="Proteomes" id="UP000198672">
    <property type="component" value="Unassembled WGS sequence"/>
</dbReference>
<evidence type="ECO:0000256" key="8">
    <source>
        <dbReference type="ARBA" id="ARBA00023012"/>
    </source>
</evidence>
<keyword evidence="8" id="KW-0902">Two-component regulatory system</keyword>
<dbReference type="PANTHER" id="PTHR45339">
    <property type="entry name" value="HYBRID SIGNAL TRANSDUCTION HISTIDINE KINASE J"/>
    <property type="match status" value="1"/>
</dbReference>
<dbReference type="STRING" id="61595.SAMN05421644_1338"/>
<dbReference type="PROSITE" id="PS50112">
    <property type="entry name" value="PAS"/>
    <property type="match status" value="1"/>
</dbReference>
<dbReference type="PRINTS" id="PR00344">
    <property type="entry name" value="BCTRLSENSOR"/>
</dbReference>
<protein>
    <recommendedName>
        <fullName evidence="10">Sensory/regulatory protein RpfC</fullName>
        <ecNumber evidence="2">2.7.13.3</ecNumber>
    </recommendedName>
</protein>
<sequence>MPDALIRPKCVRPTAHRSRWSELGFWLLVGNLLLVAVTLGWLHLGPVTPEQRPLLGNLLFVITHLSLVLLSWRVAHAAWIDSHTRRGWGLITLGAFLYWCGEVIWAIQELLLKIEPFPSLADVGYLSFFPFVLAGLLNFARPLISRVERILFWLDLSVVTIGTATLVWYFPLRAITEAQHETLLELVLTLAYPAGDAVLLVGLAVWVMRPRRERAVAPRLWLTLGMFSFLFADLRFAYEEALDAYQVGGFTDIFYHLATLTLMIAAYLDYWGRHDLPDPPPRRVRRPVWSLALLPYVTVTAVYALLIPLAFGWPLFAPSAQDATTLSILILVAALLFVLVMARQAVAGRELARLQAEHAKQESRARFASLARHSSDLICLTDASLRPLFISDSVQRVLGYAPAELMGAPLFDWLSTEARSDAASFIARVVMTPDLTLCAEWPMRHADGSWREIEILATNLLHNPAVGGLVLNGRDITERKGYEQELEQARAAAEAANRAKGEFLANMSHEIRTPMNAVIGLSRLLLDSELTAHQRDYLERIHLAATALLGVLNDILDYSKIEAGQMHLEAIPMRLTDVIATVRSLFAIQAEKKGLTLDFIIDPAIPALLRGDPLRLLQVLNNLVGNALKFTHSGGVQVRVSCGVSSHNHNAAENAEYAEQLLHLAVQDSGIGLTPAQLERLFNVFHQADASTTRQYGGTGLGLSICKRLTALMGGEIGVESVAGQGSTFWFTVRLTRIDAADMAEALDQLAPIPTRFDWIPTDHAAQAERPASVNSTTEYSADPTATPLDAATWREQLQELDQLLAAHNSRARHLNRTLNAACLGTTLESGYAPVAAAIAQLDFAVARERLQPLLVGS</sequence>
<dbReference type="AlphaFoldDB" id="A0A1H3HGK0"/>
<dbReference type="EC" id="2.7.13.3" evidence="2"/>
<dbReference type="FunFam" id="3.30.565.10:FF:000010">
    <property type="entry name" value="Sensor histidine kinase RcsC"/>
    <property type="match status" value="1"/>
</dbReference>
<dbReference type="Gene3D" id="1.10.287.130">
    <property type="match status" value="1"/>
</dbReference>
<keyword evidence="5" id="KW-0547">Nucleotide-binding</keyword>
<dbReference type="SMART" id="SM00091">
    <property type="entry name" value="PAS"/>
    <property type="match status" value="1"/>
</dbReference>
<keyword evidence="12" id="KW-0472">Membrane</keyword>
<dbReference type="CDD" id="cd00082">
    <property type="entry name" value="HisKA"/>
    <property type="match status" value="1"/>
</dbReference>
<feature type="transmembrane region" description="Helical" evidence="12">
    <location>
        <begin position="323"/>
        <end position="342"/>
    </location>
</feature>
<evidence type="ECO:0000256" key="10">
    <source>
        <dbReference type="ARBA" id="ARBA00068150"/>
    </source>
</evidence>
<dbReference type="CDD" id="cd00130">
    <property type="entry name" value="PAS"/>
    <property type="match status" value="1"/>
</dbReference>
<feature type="transmembrane region" description="Helical" evidence="12">
    <location>
        <begin position="190"/>
        <end position="208"/>
    </location>
</feature>
<dbReference type="GO" id="GO:0005524">
    <property type="term" value="F:ATP binding"/>
    <property type="evidence" value="ECO:0007669"/>
    <property type="project" value="UniProtKB-KW"/>
</dbReference>
<keyword evidence="4" id="KW-0808">Transferase</keyword>
<keyword evidence="11" id="KW-0175">Coiled coil</keyword>
<feature type="transmembrane region" description="Helical" evidence="12">
    <location>
        <begin position="119"/>
        <end position="139"/>
    </location>
</feature>
<dbReference type="SMART" id="SM00388">
    <property type="entry name" value="HisKA"/>
    <property type="match status" value="1"/>
</dbReference>
<dbReference type="SUPFAM" id="SSF47384">
    <property type="entry name" value="Homodimeric domain of signal transducing histidine kinase"/>
    <property type="match status" value="1"/>
</dbReference>
<dbReference type="Pfam" id="PF00512">
    <property type="entry name" value="HisKA"/>
    <property type="match status" value="1"/>
</dbReference>
<dbReference type="InterPro" id="IPR000014">
    <property type="entry name" value="PAS"/>
</dbReference>
<feature type="transmembrane region" description="Helical" evidence="12">
    <location>
        <begin position="253"/>
        <end position="270"/>
    </location>
</feature>
<feature type="domain" description="PAS" evidence="14">
    <location>
        <begin position="363"/>
        <end position="433"/>
    </location>
</feature>
<keyword evidence="6" id="KW-0418">Kinase</keyword>
<evidence type="ECO:0000256" key="3">
    <source>
        <dbReference type="ARBA" id="ARBA00022553"/>
    </source>
</evidence>
<dbReference type="SUPFAM" id="SSF55874">
    <property type="entry name" value="ATPase domain of HSP90 chaperone/DNA topoisomerase II/histidine kinase"/>
    <property type="match status" value="1"/>
</dbReference>
<dbReference type="InterPro" id="IPR005467">
    <property type="entry name" value="His_kinase_dom"/>
</dbReference>
<dbReference type="PANTHER" id="PTHR45339:SF1">
    <property type="entry name" value="HYBRID SIGNAL TRANSDUCTION HISTIDINE KINASE J"/>
    <property type="match status" value="1"/>
</dbReference>